<dbReference type="Gramene" id="KCW53473">
    <property type="protein sequence ID" value="KCW53473"/>
    <property type="gene ID" value="EUGRSUZ_J02723"/>
</dbReference>
<dbReference type="EMBL" id="KK198762">
    <property type="protein sequence ID" value="KCW53473.1"/>
    <property type="molecule type" value="Genomic_DNA"/>
</dbReference>
<proteinExistence type="predicted"/>
<gene>
    <name evidence="1" type="ORF">EUGRSUZ_J02723</name>
</gene>
<sequence>MPDLPSFSLPFVSVRNYMKSIIRNALNNAFLRILAETERTSIPGFPLCCRQQHSKGNVNHPVHQEDLSIHYIGEQSKQTWLFARKLMLPTNLDSLCCFWTMKFGDQIFGTF</sequence>
<evidence type="ECO:0000313" key="1">
    <source>
        <dbReference type="EMBL" id="KCW53473.1"/>
    </source>
</evidence>
<name>A0A059AI30_EUCGR</name>
<dbReference type="AlphaFoldDB" id="A0A059AI30"/>
<accession>A0A059AI30</accession>
<reference evidence="1" key="1">
    <citation type="submission" date="2013-07" db="EMBL/GenBank/DDBJ databases">
        <title>The genome of Eucalyptus grandis.</title>
        <authorList>
            <person name="Schmutz J."/>
            <person name="Hayes R."/>
            <person name="Myburg A."/>
            <person name="Tuskan G."/>
            <person name="Grattapaglia D."/>
            <person name="Rokhsar D.S."/>
        </authorList>
    </citation>
    <scope>NUCLEOTIDE SEQUENCE</scope>
    <source>
        <tissue evidence="1">Leaf extractions</tissue>
    </source>
</reference>
<organism evidence="1">
    <name type="scientific">Eucalyptus grandis</name>
    <name type="common">Flooded gum</name>
    <dbReference type="NCBI Taxonomy" id="71139"/>
    <lineage>
        <taxon>Eukaryota</taxon>
        <taxon>Viridiplantae</taxon>
        <taxon>Streptophyta</taxon>
        <taxon>Embryophyta</taxon>
        <taxon>Tracheophyta</taxon>
        <taxon>Spermatophyta</taxon>
        <taxon>Magnoliopsida</taxon>
        <taxon>eudicotyledons</taxon>
        <taxon>Gunneridae</taxon>
        <taxon>Pentapetalae</taxon>
        <taxon>rosids</taxon>
        <taxon>malvids</taxon>
        <taxon>Myrtales</taxon>
        <taxon>Myrtaceae</taxon>
        <taxon>Myrtoideae</taxon>
        <taxon>Eucalypteae</taxon>
        <taxon>Eucalyptus</taxon>
    </lineage>
</organism>
<protein>
    <submittedName>
        <fullName evidence="1">Uncharacterized protein</fullName>
    </submittedName>
</protein>
<dbReference type="InParanoid" id="A0A059AI30"/>